<dbReference type="AlphaFoldDB" id="A0A3N7HQC2"/>
<sequence>MSQASPHNLGLAYADVARLHGARVALRLADGSTVTHAQLDAMSNRIARHLRLRHGVRRGDVVALIHDKSAAGYAAMMACLKLGAIYVNLDETNPPERLRRILDMARPALILCATAPASHAGILSANSQAPMVVLEGEGAADWPGESDAAPEDMDAVTGTDPAYLMYTSGSTGTPKGAVIAHGAVLRFVQWIAQRFDITPDDVFSGLNPAYFDNSVFDFYGALFTGASLAAVNRTTARDAQTMVRCLEQAGCTVWFSVPSMLIYANTMKALQPQSLPTLRCFVFGGEGFPKGELAKLFARYGQRVGFVNVYGPTECTCICSAHSVTAADLQDMDKLAPLGRLNPDFFGLVFDEDSVPVAMGEVGELWLGGPQVGLGYYNDPERTAAAFVRNPLQPHDAQRLYRTGDLVRLNDRGMYEFVGRRDNQIKHMGYRIELEEIEAALCALPHVSQAGVIYRRLRAEFGQIEAFVAGDATVDEARVREELRGTLPDYMIPRRVVRLQELPKNRNGKVDRKALAELP</sequence>
<dbReference type="OrthoDB" id="6297021at2"/>
<dbReference type="GO" id="GO:0005737">
    <property type="term" value="C:cytoplasm"/>
    <property type="evidence" value="ECO:0007669"/>
    <property type="project" value="TreeGrafter"/>
</dbReference>
<dbReference type="Gene3D" id="3.30.300.30">
    <property type="match status" value="1"/>
</dbReference>
<dbReference type="GO" id="GO:0044550">
    <property type="term" value="P:secondary metabolite biosynthetic process"/>
    <property type="evidence" value="ECO:0007669"/>
    <property type="project" value="TreeGrafter"/>
</dbReference>
<accession>A0A3N7HQC2</accession>
<dbReference type="Pfam" id="PF00501">
    <property type="entry name" value="AMP-binding"/>
    <property type="match status" value="1"/>
</dbReference>
<dbReference type="Proteomes" id="UP000267464">
    <property type="component" value="Unassembled WGS sequence"/>
</dbReference>
<dbReference type="PANTHER" id="PTHR45527:SF1">
    <property type="entry name" value="FATTY ACID SYNTHASE"/>
    <property type="match status" value="1"/>
</dbReference>
<comment type="caution">
    <text evidence="3">The sequence shown here is derived from an EMBL/GenBank/DDBJ whole genome shotgun (WGS) entry which is preliminary data.</text>
</comment>
<keyword evidence="4" id="KW-1185">Reference proteome</keyword>
<reference evidence="3 4" key="2">
    <citation type="submission" date="2018-12" db="EMBL/GenBank/DDBJ databases">
        <title>Rhizobacter gummiphilus sp. nov., a rubber-degrading bacterium isolated from the soil of a botanical garden in Japan.</title>
        <authorList>
            <person name="Shunsuke S.S."/>
        </authorList>
    </citation>
    <scope>NUCLEOTIDE SEQUENCE [LARGE SCALE GENOMIC DNA]</scope>
    <source>
        <strain evidence="3 4">S-16</strain>
    </source>
</reference>
<dbReference type="GO" id="GO:0031177">
    <property type="term" value="F:phosphopantetheine binding"/>
    <property type="evidence" value="ECO:0007669"/>
    <property type="project" value="TreeGrafter"/>
</dbReference>
<protein>
    <submittedName>
        <fullName evidence="3">Amino acid adenylation domain-containing protein</fullName>
    </submittedName>
</protein>
<dbReference type="Pfam" id="PF13193">
    <property type="entry name" value="AMP-binding_C"/>
    <property type="match status" value="1"/>
</dbReference>
<evidence type="ECO:0000259" key="1">
    <source>
        <dbReference type="Pfam" id="PF00501"/>
    </source>
</evidence>
<dbReference type="GO" id="GO:0043041">
    <property type="term" value="P:amino acid activation for nonribosomal peptide biosynthetic process"/>
    <property type="evidence" value="ECO:0007669"/>
    <property type="project" value="TreeGrafter"/>
</dbReference>
<dbReference type="InterPro" id="IPR000873">
    <property type="entry name" value="AMP-dep_synth/lig_dom"/>
</dbReference>
<evidence type="ECO:0000259" key="2">
    <source>
        <dbReference type="Pfam" id="PF13193"/>
    </source>
</evidence>
<evidence type="ECO:0000313" key="3">
    <source>
        <dbReference type="EMBL" id="RQP24384.1"/>
    </source>
</evidence>
<name>A0A3N7HQC2_9BURK</name>
<proteinExistence type="predicted"/>
<organism evidence="3 4">
    <name type="scientific">Piscinibacter terrae</name>
    <dbReference type="NCBI Taxonomy" id="2496871"/>
    <lineage>
        <taxon>Bacteria</taxon>
        <taxon>Pseudomonadati</taxon>
        <taxon>Pseudomonadota</taxon>
        <taxon>Betaproteobacteria</taxon>
        <taxon>Burkholderiales</taxon>
        <taxon>Sphaerotilaceae</taxon>
        <taxon>Piscinibacter</taxon>
    </lineage>
</organism>
<feature type="domain" description="AMP-dependent synthetase/ligase" evidence="1">
    <location>
        <begin position="16"/>
        <end position="377"/>
    </location>
</feature>
<dbReference type="SUPFAM" id="SSF56801">
    <property type="entry name" value="Acetyl-CoA synthetase-like"/>
    <property type="match status" value="1"/>
</dbReference>
<feature type="domain" description="AMP-binding enzyme C-terminal" evidence="2">
    <location>
        <begin position="436"/>
        <end position="509"/>
    </location>
</feature>
<dbReference type="EMBL" id="QUSW01000003">
    <property type="protein sequence ID" value="RQP24384.1"/>
    <property type="molecule type" value="Genomic_DNA"/>
</dbReference>
<dbReference type="InterPro" id="IPR045851">
    <property type="entry name" value="AMP-bd_C_sf"/>
</dbReference>
<gene>
    <name evidence="3" type="ORF">DZC73_13895</name>
</gene>
<dbReference type="InterPro" id="IPR010071">
    <property type="entry name" value="AA_adenyl_dom"/>
</dbReference>
<dbReference type="Gene3D" id="3.40.50.12780">
    <property type="entry name" value="N-terminal domain of ligase-like"/>
    <property type="match status" value="1"/>
</dbReference>
<dbReference type="InterPro" id="IPR020845">
    <property type="entry name" value="AMP-binding_CS"/>
</dbReference>
<dbReference type="InterPro" id="IPR025110">
    <property type="entry name" value="AMP-bd_C"/>
</dbReference>
<dbReference type="PROSITE" id="PS00455">
    <property type="entry name" value="AMP_BINDING"/>
    <property type="match status" value="1"/>
</dbReference>
<reference evidence="3 4" key="1">
    <citation type="submission" date="2018-08" db="EMBL/GenBank/DDBJ databases">
        <authorList>
            <person name="Khan S.A."/>
            <person name="Jeon C.O."/>
            <person name="Chun B.H."/>
            <person name="Jeong S.E."/>
        </authorList>
    </citation>
    <scope>NUCLEOTIDE SEQUENCE [LARGE SCALE GENOMIC DNA]</scope>
    <source>
        <strain evidence="3 4">S-16</strain>
    </source>
</reference>
<dbReference type="CDD" id="cd05930">
    <property type="entry name" value="A_NRPS"/>
    <property type="match status" value="1"/>
</dbReference>
<evidence type="ECO:0000313" key="4">
    <source>
        <dbReference type="Proteomes" id="UP000267464"/>
    </source>
</evidence>
<dbReference type="NCBIfam" id="TIGR01733">
    <property type="entry name" value="AA-adenyl-dom"/>
    <property type="match status" value="1"/>
</dbReference>
<dbReference type="PANTHER" id="PTHR45527">
    <property type="entry name" value="NONRIBOSOMAL PEPTIDE SYNTHETASE"/>
    <property type="match status" value="1"/>
</dbReference>
<dbReference type="RefSeq" id="WP_124540913.1">
    <property type="nucleotide sequence ID" value="NZ_QUSW01000003.1"/>
</dbReference>
<dbReference type="InterPro" id="IPR042099">
    <property type="entry name" value="ANL_N_sf"/>
</dbReference>